<gene>
    <name evidence="14" type="ORF">MCOS_LOCUS10221</name>
</gene>
<dbReference type="GO" id="GO:0005886">
    <property type="term" value="C:plasma membrane"/>
    <property type="evidence" value="ECO:0007669"/>
    <property type="project" value="TreeGrafter"/>
</dbReference>
<dbReference type="Gene3D" id="1.10.510.10">
    <property type="entry name" value="Transferase(Phosphotransferase) domain 1"/>
    <property type="match status" value="1"/>
</dbReference>
<keyword evidence="11" id="KW-0472">Membrane</keyword>
<keyword evidence="5" id="KW-0732">Signal</keyword>
<name>A0A0R3UQR5_MESCO</name>
<keyword evidence="7" id="KW-0547">Nucleotide-binding</keyword>
<keyword evidence="12" id="KW-0829">Tyrosine-protein kinase</keyword>
<evidence type="ECO:0000256" key="4">
    <source>
        <dbReference type="ARBA" id="ARBA00022692"/>
    </source>
</evidence>
<dbReference type="GO" id="GO:0030182">
    <property type="term" value="P:neuron differentiation"/>
    <property type="evidence" value="ECO:0007669"/>
    <property type="project" value="UniProtKB-ARBA"/>
</dbReference>
<evidence type="ECO:0000256" key="10">
    <source>
        <dbReference type="ARBA" id="ARBA00022989"/>
    </source>
</evidence>
<evidence type="ECO:0000256" key="5">
    <source>
        <dbReference type="ARBA" id="ARBA00022729"/>
    </source>
</evidence>
<keyword evidence="10" id="KW-1133">Transmembrane helix</keyword>
<evidence type="ECO:0000313" key="14">
    <source>
        <dbReference type="EMBL" id="VDD84218.1"/>
    </source>
</evidence>
<dbReference type="GO" id="GO:0048468">
    <property type="term" value="P:cell development"/>
    <property type="evidence" value="ECO:0007669"/>
    <property type="project" value="UniProtKB-ARBA"/>
</dbReference>
<dbReference type="InterPro" id="IPR008266">
    <property type="entry name" value="Tyr_kinase_AS"/>
</dbReference>
<keyword evidence="6" id="KW-0677">Repeat</keyword>
<protein>
    <recommendedName>
        <fullName evidence="13">Protein kinase domain-containing protein</fullName>
    </recommendedName>
</protein>
<dbReference type="PROSITE" id="PS00109">
    <property type="entry name" value="PROTEIN_KINASE_TYR"/>
    <property type="match status" value="1"/>
</dbReference>
<feature type="domain" description="Protein kinase" evidence="13">
    <location>
        <begin position="1"/>
        <end position="193"/>
    </location>
</feature>
<keyword evidence="3" id="KW-0808">Transferase</keyword>
<dbReference type="InterPro" id="IPR050122">
    <property type="entry name" value="RTK"/>
</dbReference>
<dbReference type="PANTHER" id="PTHR24416">
    <property type="entry name" value="TYROSINE-PROTEIN KINASE RECEPTOR"/>
    <property type="match status" value="1"/>
</dbReference>
<keyword evidence="9" id="KW-0067">ATP-binding</keyword>
<dbReference type="GO" id="GO:0007169">
    <property type="term" value="P:cell surface receptor protein tyrosine kinase signaling pathway"/>
    <property type="evidence" value="ECO:0007669"/>
    <property type="project" value="TreeGrafter"/>
</dbReference>
<keyword evidence="4" id="KW-0812">Transmembrane</keyword>
<keyword evidence="8" id="KW-0418">Kinase</keyword>
<dbReference type="Proteomes" id="UP000267029">
    <property type="component" value="Unassembled WGS sequence"/>
</dbReference>
<dbReference type="Pfam" id="PF07714">
    <property type="entry name" value="PK_Tyr_Ser-Thr"/>
    <property type="match status" value="1"/>
</dbReference>
<dbReference type="GO" id="GO:0043235">
    <property type="term" value="C:receptor complex"/>
    <property type="evidence" value="ECO:0007669"/>
    <property type="project" value="TreeGrafter"/>
</dbReference>
<dbReference type="InterPro" id="IPR020635">
    <property type="entry name" value="Tyr_kinase_cat_dom"/>
</dbReference>
<evidence type="ECO:0000256" key="7">
    <source>
        <dbReference type="ARBA" id="ARBA00022741"/>
    </source>
</evidence>
<evidence type="ECO:0000256" key="9">
    <source>
        <dbReference type="ARBA" id="ARBA00022840"/>
    </source>
</evidence>
<dbReference type="GO" id="GO:0050793">
    <property type="term" value="P:regulation of developmental process"/>
    <property type="evidence" value="ECO:0007669"/>
    <property type="project" value="UniProtKB-ARBA"/>
</dbReference>
<dbReference type="SUPFAM" id="SSF56112">
    <property type="entry name" value="Protein kinase-like (PK-like)"/>
    <property type="match status" value="1"/>
</dbReference>
<comment type="subcellular location">
    <subcellularLocation>
        <location evidence="1">Endomembrane system</location>
    </subcellularLocation>
    <subcellularLocation>
        <location evidence="2">Membrane</location>
        <topology evidence="2">Single-pass type I membrane protein</topology>
    </subcellularLocation>
</comment>
<evidence type="ECO:0000256" key="12">
    <source>
        <dbReference type="ARBA" id="ARBA00023137"/>
    </source>
</evidence>
<evidence type="ECO:0000256" key="6">
    <source>
        <dbReference type="ARBA" id="ARBA00022737"/>
    </source>
</evidence>
<dbReference type="InterPro" id="IPR000719">
    <property type="entry name" value="Prot_kinase_dom"/>
</dbReference>
<dbReference type="PRINTS" id="PR00109">
    <property type="entry name" value="TYRKINASE"/>
</dbReference>
<evidence type="ECO:0000256" key="1">
    <source>
        <dbReference type="ARBA" id="ARBA00004308"/>
    </source>
</evidence>
<dbReference type="InterPro" id="IPR011009">
    <property type="entry name" value="Kinase-like_dom_sf"/>
</dbReference>
<proteinExistence type="predicted"/>
<dbReference type="SMART" id="SM00219">
    <property type="entry name" value="TyrKc"/>
    <property type="match status" value="1"/>
</dbReference>
<keyword evidence="15" id="KW-1185">Reference proteome</keyword>
<accession>A0A0R3UQR5</accession>
<dbReference type="GO" id="GO:0004714">
    <property type="term" value="F:transmembrane receptor protein tyrosine kinase activity"/>
    <property type="evidence" value="ECO:0007669"/>
    <property type="project" value="TreeGrafter"/>
</dbReference>
<dbReference type="OrthoDB" id="98077at2759"/>
<dbReference type="InterPro" id="IPR001245">
    <property type="entry name" value="Ser-Thr/Tyr_kinase_cat_dom"/>
</dbReference>
<dbReference type="GO" id="GO:0005524">
    <property type="term" value="F:ATP binding"/>
    <property type="evidence" value="ECO:0007669"/>
    <property type="project" value="UniProtKB-KW"/>
</dbReference>
<dbReference type="EMBL" id="UXSR01006072">
    <property type="protein sequence ID" value="VDD84218.1"/>
    <property type="molecule type" value="Genomic_DNA"/>
</dbReference>
<dbReference type="PANTHER" id="PTHR24416:SF525">
    <property type="entry name" value="INSULIN-LIKE RECEPTOR"/>
    <property type="match status" value="1"/>
</dbReference>
<evidence type="ECO:0000256" key="8">
    <source>
        <dbReference type="ARBA" id="ARBA00022777"/>
    </source>
</evidence>
<dbReference type="AlphaFoldDB" id="A0A0R3UQR5"/>
<dbReference type="STRING" id="53468.A0A0R3UQR5"/>
<evidence type="ECO:0000259" key="13">
    <source>
        <dbReference type="PROSITE" id="PS50011"/>
    </source>
</evidence>
<dbReference type="GO" id="GO:0012505">
    <property type="term" value="C:endomembrane system"/>
    <property type="evidence" value="ECO:0007669"/>
    <property type="project" value="UniProtKB-SubCell"/>
</dbReference>
<evidence type="ECO:0000256" key="11">
    <source>
        <dbReference type="ARBA" id="ARBA00023136"/>
    </source>
</evidence>
<evidence type="ECO:0000256" key="3">
    <source>
        <dbReference type="ARBA" id="ARBA00022679"/>
    </source>
</evidence>
<organism evidence="14 15">
    <name type="scientific">Mesocestoides corti</name>
    <name type="common">Flatworm</name>
    <dbReference type="NCBI Taxonomy" id="53468"/>
    <lineage>
        <taxon>Eukaryota</taxon>
        <taxon>Metazoa</taxon>
        <taxon>Spiralia</taxon>
        <taxon>Lophotrochozoa</taxon>
        <taxon>Platyhelminthes</taxon>
        <taxon>Cestoda</taxon>
        <taxon>Eucestoda</taxon>
        <taxon>Cyclophyllidea</taxon>
        <taxon>Mesocestoididae</taxon>
        <taxon>Mesocestoides</taxon>
    </lineage>
</organism>
<dbReference type="PROSITE" id="PS50011">
    <property type="entry name" value="PROTEIN_KINASE_DOM"/>
    <property type="match status" value="1"/>
</dbReference>
<reference evidence="14 15" key="1">
    <citation type="submission" date="2018-10" db="EMBL/GenBank/DDBJ databases">
        <authorList>
            <consortium name="Pathogen Informatics"/>
        </authorList>
    </citation>
    <scope>NUCLEOTIDE SEQUENCE [LARGE SCALE GENOMIC DNA]</scope>
</reference>
<dbReference type="FunFam" id="1.10.510.10:FF:001512">
    <property type="entry name" value="Receptor tyrosine-protein kinase erbB-2"/>
    <property type="match status" value="1"/>
</dbReference>
<evidence type="ECO:0000313" key="15">
    <source>
        <dbReference type="Proteomes" id="UP000267029"/>
    </source>
</evidence>
<evidence type="ECO:0000256" key="2">
    <source>
        <dbReference type="ARBA" id="ARBA00004479"/>
    </source>
</evidence>
<sequence>MKQFSCNHIVRLLGIVSKQVLIRRQPIVVMELMQHGDLATYLRHRMAQEDYSQGSVAPDLAIKWAAEVADGMAYLEHKGFVHRDLAARNCLVGIGLTVKIGDFGLTRDISEHLYYRKQGRARLPVRWMAPEALNEAYFTFKSDVWSYGVVLWEIATFAALPFSGLSHEEVIALVVNGGHLGKQGWPSKFPPIL</sequence>